<evidence type="ECO:0000256" key="1">
    <source>
        <dbReference type="ARBA" id="ARBA00000085"/>
    </source>
</evidence>
<evidence type="ECO:0000256" key="9">
    <source>
        <dbReference type="ARBA" id="ARBA00022777"/>
    </source>
</evidence>
<comment type="cofactor">
    <cofactor evidence="2">
        <name>[4Fe-4S] cluster</name>
        <dbReference type="ChEBI" id="CHEBI:49883"/>
    </cofactor>
</comment>
<dbReference type="Gene3D" id="3.30.565.10">
    <property type="entry name" value="Histidine kinase-like ATPase, C-terminal domain"/>
    <property type="match status" value="1"/>
</dbReference>
<comment type="subcellular location">
    <subcellularLocation>
        <location evidence="3">Cytoplasm</location>
    </subcellularLocation>
</comment>
<dbReference type="EC" id="2.7.13.3" evidence="4"/>
<keyword evidence="8" id="KW-0808">Transferase</keyword>
<dbReference type="GO" id="GO:0016020">
    <property type="term" value="C:membrane"/>
    <property type="evidence" value="ECO:0007669"/>
    <property type="project" value="InterPro"/>
</dbReference>
<dbReference type="PIRSF" id="PIRSF037434">
    <property type="entry name" value="STHK_ChrS"/>
    <property type="match status" value="1"/>
</dbReference>
<comment type="caution">
    <text evidence="18">The sequence shown here is derived from an EMBL/GenBank/DDBJ whole genome shotgun (WGS) entry which is preliminary data.</text>
</comment>
<dbReference type="Proteomes" id="UP000664167">
    <property type="component" value="Unassembled WGS sequence"/>
</dbReference>
<dbReference type="SMART" id="SM00387">
    <property type="entry name" value="HATPase_c"/>
    <property type="match status" value="1"/>
</dbReference>
<feature type="transmembrane region" description="Helical" evidence="16">
    <location>
        <begin position="45"/>
        <end position="61"/>
    </location>
</feature>
<evidence type="ECO:0000256" key="11">
    <source>
        <dbReference type="ARBA" id="ARBA00023012"/>
    </source>
</evidence>
<dbReference type="EMBL" id="JAFLRJ010000068">
    <property type="protein sequence ID" value="MBO0511769.1"/>
    <property type="molecule type" value="Genomic_DNA"/>
</dbReference>
<keyword evidence="16" id="KW-1133">Transmembrane helix</keyword>
<dbReference type="InterPro" id="IPR011712">
    <property type="entry name" value="Sig_transdc_His_kin_sub3_dim/P"/>
</dbReference>
<name>A0A939F5B6_9ACTN</name>
<keyword evidence="9 18" id="KW-0418">Kinase</keyword>
<feature type="domain" description="Histidine kinase/HSP90-like ATPase" evidence="17">
    <location>
        <begin position="303"/>
        <end position="394"/>
    </location>
</feature>
<evidence type="ECO:0000313" key="19">
    <source>
        <dbReference type="Proteomes" id="UP000664167"/>
    </source>
</evidence>
<evidence type="ECO:0000256" key="2">
    <source>
        <dbReference type="ARBA" id="ARBA00001966"/>
    </source>
</evidence>
<protein>
    <recommendedName>
        <fullName evidence="5">Oxygen sensor histidine kinase NreB</fullName>
        <ecNumber evidence="4">2.7.13.3</ecNumber>
    </recommendedName>
    <alternativeName>
        <fullName evidence="14">Nitrogen regulation protein B</fullName>
    </alternativeName>
</protein>
<feature type="transmembrane region" description="Helical" evidence="16">
    <location>
        <begin position="111"/>
        <end position="128"/>
    </location>
</feature>
<keyword evidence="16" id="KW-0472">Membrane</keyword>
<feature type="transmembrane region" description="Helical" evidence="16">
    <location>
        <begin position="12"/>
        <end position="33"/>
    </location>
</feature>
<dbReference type="GO" id="GO:0000155">
    <property type="term" value="F:phosphorelay sensor kinase activity"/>
    <property type="evidence" value="ECO:0007669"/>
    <property type="project" value="InterPro"/>
</dbReference>
<reference evidence="18" key="1">
    <citation type="submission" date="2021-03" db="EMBL/GenBank/DDBJ databases">
        <title>Streptomyces poriferae sp. nov., a novel marine sponge-derived Actinobacteria species with anti-MRSA activity.</title>
        <authorList>
            <person name="Sandoval-Powers M."/>
            <person name="Kralova S."/>
            <person name="Nguyen G.-S."/>
            <person name="Fawwal D."/>
            <person name="Degnes K."/>
            <person name="Klinkenberg G."/>
            <person name="Sletta H."/>
            <person name="Wentzel A."/>
            <person name="Liles M.R."/>
        </authorList>
    </citation>
    <scope>NUCLEOTIDE SEQUENCE</scope>
    <source>
        <strain evidence="18">DSM 41794</strain>
    </source>
</reference>
<keyword evidence="19" id="KW-1185">Reference proteome</keyword>
<evidence type="ECO:0000256" key="7">
    <source>
        <dbReference type="ARBA" id="ARBA00022490"/>
    </source>
</evidence>
<feature type="coiled-coil region" evidence="15">
    <location>
        <begin position="171"/>
        <end position="211"/>
    </location>
</feature>
<evidence type="ECO:0000256" key="13">
    <source>
        <dbReference type="ARBA" id="ARBA00024827"/>
    </source>
</evidence>
<feature type="transmembrane region" description="Helical" evidence="16">
    <location>
        <begin position="148"/>
        <end position="166"/>
    </location>
</feature>
<evidence type="ECO:0000259" key="17">
    <source>
        <dbReference type="SMART" id="SM00387"/>
    </source>
</evidence>
<evidence type="ECO:0000256" key="15">
    <source>
        <dbReference type="SAM" id="Coils"/>
    </source>
</evidence>
<keyword evidence="11" id="KW-0902">Two-component regulatory system</keyword>
<keyword evidence="12" id="KW-0411">Iron-sulfur</keyword>
<feature type="transmembrane region" description="Helical" evidence="16">
    <location>
        <begin position="73"/>
        <end position="99"/>
    </location>
</feature>
<keyword evidence="7" id="KW-0963">Cytoplasm</keyword>
<comment type="function">
    <text evidence="13">Member of the two-component regulatory system NreB/NreC involved in the control of dissimilatory nitrate/nitrite reduction in response to oxygen. NreB functions as a direct oxygen sensor histidine kinase which is autophosphorylated, in the absence of oxygen, probably at the conserved histidine residue, and transfers its phosphate group probably to a conserved aspartate residue of NreC. NreB/NreC activates the expression of the nitrate (narGHJI) and nitrite (nir) reductase operons, as well as the putative nitrate transporter gene narT.</text>
</comment>
<dbReference type="Pfam" id="PF02518">
    <property type="entry name" value="HATPase_c"/>
    <property type="match status" value="1"/>
</dbReference>
<keyword evidence="6" id="KW-0479">Metal-binding</keyword>
<dbReference type="CDD" id="cd16917">
    <property type="entry name" value="HATPase_UhpB-NarQ-NarX-like"/>
    <property type="match status" value="1"/>
</dbReference>
<gene>
    <name evidence="18" type="ORF">J0695_08080</name>
</gene>
<dbReference type="AlphaFoldDB" id="A0A939F5B6"/>
<dbReference type="GO" id="GO:0046983">
    <property type="term" value="F:protein dimerization activity"/>
    <property type="evidence" value="ECO:0007669"/>
    <property type="project" value="InterPro"/>
</dbReference>
<dbReference type="InterPro" id="IPR004358">
    <property type="entry name" value="Sig_transdc_His_kin-like_C"/>
</dbReference>
<comment type="catalytic activity">
    <reaction evidence="1">
        <text>ATP + protein L-histidine = ADP + protein N-phospho-L-histidine.</text>
        <dbReference type="EC" id="2.7.13.3"/>
    </reaction>
</comment>
<keyword evidence="16" id="KW-0812">Transmembrane</keyword>
<dbReference type="PRINTS" id="PR00344">
    <property type="entry name" value="BCTRLSENSOR"/>
</dbReference>
<dbReference type="SUPFAM" id="SSF55874">
    <property type="entry name" value="ATPase domain of HSP90 chaperone/DNA topoisomerase II/histidine kinase"/>
    <property type="match status" value="1"/>
</dbReference>
<dbReference type="PANTHER" id="PTHR24421:SF62">
    <property type="entry name" value="SENSORY TRANSDUCTION HISTIDINE KINASE"/>
    <property type="match status" value="1"/>
</dbReference>
<evidence type="ECO:0000256" key="14">
    <source>
        <dbReference type="ARBA" id="ARBA00030800"/>
    </source>
</evidence>
<evidence type="ECO:0000256" key="5">
    <source>
        <dbReference type="ARBA" id="ARBA00017322"/>
    </source>
</evidence>
<proteinExistence type="predicted"/>
<evidence type="ECO:0000256" key="10">
    <source>
        <dbReference type="ARBA" id="ARBA00023004"/>
    </source>
</evidence>
<dbReference type="PANTHER" id="PTHR24421">
    <property type="entry name" value="NITRATE/NITRITE SENSOR PROTEIN NARX-RELATED"/>
    <property type="match status" value="1"/>
</dbReference>
<dbReference type="InterPro" id="IPR017205">
    <property type="entry name" value="Sig_transdc_His_kinase_ChrS"/>
</dbReference>
<keyword evidence="6" id="KW-0004">4Fe-4S</keyword>
<keyword evidence="15" id="KW-0175">Coiled coil</keyword>
<evidence type="ECO:0000256" key="16">
    <source>
        <dbReference type="SAM" id="Phobius"/>
    </source>
</evidence>
<dbReference type="Gene3D" id="1.20.5.1930">
    <property type="match status" value="1"/>
</dbReference>
<sequence length="396" mass="42449">MLQRPQRGDPFWIWMLHWWENLSWALTALVALVTALSGTLTAAKTGLLALLAVLALCYTLVRRRPDSGLLSPQGYLCVLVLALGGVSWLGSGFGVLYMVMLPQFVTFADKVRPAVVLSGFGALAITVGGTLREGWGVDVLAKNTISSLGVYAVAVLMAVLTPRALAQRDERVRLRAELRTAQLELSEVYQRQGAAEERERLAREIHDTLAQGFASIIVLAEAARSGLSADPARSAQQLQSIEQTARENLAEARVLVGAAPHSGVAAGSVAATLRRTLDRFTEDTGLTVTAELAELTDTECDQPTRVALLRCTQESLANVRKHAAASTVGVVLALHPHGVELEITDDGRGFVVEESHGFGLNGMRRRLAEFGGELNVTSSLGDGTRILATIPLNGRT</sequence>
<evidence type="ECO:0000313" key="18">
    <source>
        <dbReference type="EMBL" id="MBO0511769.1"/>
    </source>
</evidence>
<evidence type="ECO:0000256" key="3">
    <source>
        <dbReference type="ARBA" id="ARBA00004496"/>
    </source>
</evidence>
<dbReference type="InterPro" id="IPR050482">
    <property type="entry name" value="Sensor_HK_TwoCompSys"/>
</dbReference>
<dbReference type="GO" id="GO:0051539">
    <property type="term" value="F:4 iron, 4 sulfur cluster binding"/>
    <property type="evidence" value="ECO:0007669"/>
    <property type="project" value="UniProtKB-KW"/>
</dbReference>
<dbReference type="RefSeq" id="WP_206961177.1">
    <property type="nucleotide sequence ID" value="NZ_BAAAJJ010000003.1"/>
</dbReference>
<dbReference type="InterPro" id="IPR036890">
    <property type="entry name" value="HATPase_C_sf"/>
</dbReference>
<organism evidence="18 19">
    <name type="scientific">Streptomyces beijiangensis</name>
    <dbReference type="NCBI Taxonomy" id="163361"/>
    <lineage>
        <taxon>Bacteria</taxon>
        <taxon>Bacillati</taxon>
        <taxon>Actinomycetota</taxon>
        <taxon>Actinomycetes</taxon>
        <taxon>Kitasatosporales</taxon>
        <taxon>Streptomycetaceae</taxon>
        <taxon>Streptomyces</taxon>
    </lineage>
</organism>
<dbReference type="InterPro" id="IPR003594">
    <property type="entry name" value="HATPase_dom"/>
</dbReference>
<accession>A0A939F5B6</accession>
<keyword evidence="10" id="KW-0408">Iron</keyword>
<dbReference type="GO" id="GO:0005737">
    <property type="term" value="C:cytoplasm"/>
    <property type="evidence" value="ECO:0007669"/>
    <property type="project" value="UniProtKB-SubCell"/>
</dbReference>
<evidence type="ECO:0000256" key="12">
    <source>
        <dbReference type="ARBA" id="ARBA00023014"/>
    </source>
</evidence>
<evidence type="ECO:0000256" key="8">
    <source>
        <dbReference type="ARBA" id="ARBA00022679"/>
    </source>
</evidence>
<evidence type="ECO:0000256" key="4">
    <source>
        <dbReference type="ARBA" id="ARBA00012438"/>
    </source>
</evidence>
<evidence type="ECO:0000256" key="6">
    <source>
        <dbReference type="ARBA" id="ARBA00022485"/>
    </source>
</evidence>
<dbReference type="Pfam" id="PF07730">
    <property type="entry name" value="HisKA_3"/>
    <property type="match status" value="1"/>
</dbReference>